<keyword evidence="1" id="KW-0472">Membrane</keyword>
<dbReference type="InterPro" id="IPR017850">
    <property type="entry name" value="Alkaline_phosphatase_core_sf"/>
</dbReference>
<comment type="caution">
    <text evidence="2">The sequence shown here is derived from an EMBL/GenBank/DDBJ whole genome shotgun (WGS) entry which is preliminary data.</text>
</comment>
<dbReference type="Proteomes" id="UP001556709">
    <property type="component" value="Unassembled WGS sequence"/>
</dbReference>
<keyword evidence="3" id="KW-1185">Reference proteome</keyword>
<reference evidence="2 3" key="1">
    <citation type="submission" date="2024-02" db="EMBL/GenBank/DDBJ databases">
        <title>New especies of Spiribacter isolated from saline water.</title>
        <authorList>
            <person name="Leon M.J."/>
            <person name="De La Haba R."/>
            <person name="Sanchez-Porro C."/>
            <person name="Ventosa A."/>
        </authorList>
    </citation>
    <scope>NUCLEOTIDE SEQUENCE [LARGE SCALE GENOMIC DNA]</scope>
    <source>
        <strain evidence="3">ag22IC6-390</strain>
    </source>
</reference>
<sequence>MIARGLPAVLLVNLLVVGPEWLMPYAAFPHPWLAAEALLVAGVMLLVPRPWAWIAAVVLSLAVMVSVGLALSDLGTGLALGRPMNLLIDLPLAASVEHLLRGAVGGPAAWAILAAGLAAVGYALYGLSRLLYRMAPGQAGMASVLVGVAMVGAGLLLQHHRDAWPIGRAVDAPALIRYTDQADRVLRTAAERRAFADALAVPQQPIQRRMASLQGRDVILGFIESYGVSFLRDARYRVTGQAALEHLAGELEAAGLQAVTTSMRSPVQGGQSWLAHGSVLSGRWISNQIRYDLFLDTPRPSLIRDFHQAGYETAAVMPAITRTWPAGRQWGYDQIHDHARIEYAGPPLNWVTMPDQYTWHYFQRAIRAPSASPVFAELALISSHAPWTPVLPTIDWSRVGDGSVFHRWAEAGPAPGVVWADRDRVRRHYARAVDYALRTAGEWAARDLGDGILILLGDHQPAPLVTGEGASRAVPVHIIARDRTLLEAFVARGFRRGVMPPAKALGTLADLRSHLLAVFDGEPTAGAAVPAAASGAVAPSPEEIKE</sequence>
<name>A0ABV3T9J4_9GAMM</name>
<feature type="transmembrane region" description="Helical" evidence="1">
    <location>
        <begin position="139"/>
        <end position="157"/>
    </location>
</feature>
<accession>A0ABV3T9J4</accession>
<protein>
    <submittedName>
        <fullName evidence="2">Sulfatase</fullName>
    </submittedName>
</protein>
<dbReference type="Gene3D" id="3.40.720.10">
    <property type="entry name" value="Alkaline Phosphatase, subunit A"/>
    <property type="match status" value="1"/>
</dbReference>
<dbReference type="SUPFAM" id="SSF53649">
    <property type="entry name" value="Alkaline phosphatase-like"/>
    <property type="match status" value="1"/>
</dbReference>
<organism evidence="2 3">
    <name type="scientific">Spiribacter pallidus</name>
    <dbReference type="NCBI Taxonomy" id="1987936"/>
    <lineage>
        <taxon>Bacteria</taxon>
        <taxon>Pseudomonadati</taxon>
        <taxon>Pseudomonadota</taxon>
        <taxon>Gammaproteobacteria</taxon>
        <taxon>Chromatiales</taxon>
        <taxon>Ectothiorhodospiraceae</taxon>
        <taxon>Spiribacter</taxon>
    </lineage>
</organism>
<dbReference type="RefSeq" id="WP_367958200.1">
    <property type="nucleotide sequence ID" value="NZ_JBAKFK010000001.1"/>
</dbReference>
<gene>
    <name evidence="2" type="ORF">V6X73_00915</name>
</gene>
<keyword evidence="1" id="KW-1133">Transmembrane helix</keyword>
<keyword evidence="1" id="KW-0812">Transmembrane</keyword>
<evidence type="ECO:0000313" key="3">
    <source>
        <dbReference type="Proteomes" id="UP001556709"/>
    </source>
</evidence>
<proteinExistence type="predicted"/>
<feature type="transmembrane region" description="Helical" evidence="1">
    <location>
        <begin position="52"/>
        <end position="71"/>
    </location>
</feature>
<dbReference type="EMBL" id="JBAKFM010000001">
    <property type="protein sequence ID" value="MEX0468298.1"/>
    <property type="molecule type" value="Genomic_DNA"/>
</dbReference>
<evidence type="ECO:0000313" key="2">
    <source>
        <dbReference type="EMBL" id="MEX0468298.1"/>
    </source>
</evidence>
<evidence type="ECO:0000256" key="1">
    <source>
        <dbReference type="SAM" id="Phobius"/>
    </source>
</evidence>
<feature type="transmembrane region" description="Helical" evidence="1">
    <location>
        <begin position="108"/>
        <end position="127"/>
    </location>
</feature>